<dbReference type="EMBL" id="CATOUU010001110">
    <property type="protein sequence ID" value="CAI9972473.1"/>
    <property type="molecule type" value="Genomic_DNA"/>
</dbReference>
<keyword evidence="3" id="KW-1185">Reference proteome</keyword>
<dbReference type="Proteomes" id="UP001642409">
    <property type="component" value="Unassembled WGS sequence"/>
</dbReference>
<reference evidence="1" key="1">
    <citation type="submission" date="2023-06" db="EMBL/GenBank/DDBJ databases">
        <authorList>
            <person name="Kurt Z."/>
        </authorList>
    </citation>
    <scope>NUCLEOTIDE SEQUENCE</scope>
</reference>
<dbReference type="AlphaFoldDB" id="A0AA86RD87"/>
<reference evidence="2 3" key="2">
    <citation type="submission" date="2024-07" db="EMBL/GenBank/DDBJ databases">
        <authorList>
            <person name="Akdeniz Z."/>
        </authorList>
    </citation>
    <scope>NUCLEOTIDE SEQUENCE [LARGE SCALE GENOMIC DNA]</scope>
</reference>
<evidence type="ECO:0000313" key="3">
    <source>
        <dbReference type="Proteomes" id="UP001642409"/>
    </source>
</evidence>
<comment type="caution">
    <text evidence="1">The sequence shown here is derived from an EMBL/GenBank/DDBJ whole genome shotgun (WGS) entry which is preliminary data.</text>
</comment>
<sequence>MQITTFKSQSQAKILKPLVATNMYSNSRLGPKHFYSSFDQLQGINQQSPSKKPVSQLARLQIQAQQSDSSLGFHSNFASRVSSPTMKRQNSQQDVHYRDVLKSIIVQKESNVSLPTFSSKVDENAFVLQQMDPVQRALVQKKQLKRTKTISQELVKARNEKIPVGQIWIERKEVEF</sequence>
<protein>
    <submittedName>
        <fullName evidence="2">Hypothetical_protein</fullName>
    </submittedName>
</protein>
<organism evidence="1">
    <name type="scientific">Hexamita inflata</name>
    <dbReference type="NCBI Taxonomy" id="28002"/>
    <lineage>
        <taxon>Eukaryota</taxon>
        <taxon>Metamonada</taxon>
        <taxon>Diplomonadida</taxon>
        <taxon>Hexamitidae</taxon>
        <taxon>Hexamitinae</taxon>
        <taxon>Hexamita</taxon>
    </lineage>
</organism>
<name>A0AA86RD87_9EUKA</name>
<dbReference type="EMBL" id="CAXDID020000557">
    <property type="protein sequence ID" value="CAL6102587.1"/>
    <property type="molecule type" value="Genomic_DNA"/>
</dbReference>
<gene>
    <name evidence="1" type="ORF">HINF_LOCUS60118</name>
    <name evidence="2" type="ORF">HINF_LOCUS71736</name>
</gene>
<evidence type="ECO:0000313" key="2">
    <source>
        <dbReference type="EMBL" id="CAL6102587.1"/>
    </source>
</evidence>
<evidence type="ECO:0000313" key="1">
    <source>
        <dbReference type="EMBL" id="CAI9972473.1"/>
    </source>
</evidence>
<proteinExistence type="predicted"/>
<accession>A0AA86RD87</accession>